<evidence type="ECO:0000256" key="5">
    <source>
        <dbReference type="ARBA" id="ARBA00023027"/>
    </source>
</evidence>
<dbReference type="PRINTS" id="PR00081">
    <property type="entry name" value="GDHRDH"/>
</dbReference>
<dbReference type="PANTHER" id="PTHR42760">
    <property type="entry name" value="SHORT-CHAIN DEHYDROGENASES/REDUCTASES FAMILY MEMBER"/>
    <property type="match status" value="1"/>
</dbReference>
<dbReference type="InterPro" id="IPR020904">
    <property type="entry name" value="Sc_DH/Rdtase_CS"/>
</dbReference>
<dbReference type="Proteomes" id="UP001596283">
    <property type="component" value="Unassembled WGS sequence"/>
</dbReference>
<comment type="caution">
    <text evidence="7">The sequence shown here is derived from an EMBL/GenBank/DDBJ whole genome shotgun (WGS) entry which is preliminary data.</text>
</comment>
<dbReference type="RefSeq" id="WP_125686319.1">
    <property type="nucleotide sequence ID" value="NZ_JBHSSI010000034.1"/>
</dbReference>
<evidence type="ECO:0000256" key="6">
    <source>
        <dbReference type="ARBA" id="ARBA00047315"/>
    </source>
</evidence>
<dbReference type="PANTHER" id="PTHR42760:SF121">
    <property type="entry name" value="3-OXOACYL-(ACYL-CARRIER-PROTEIN) REDUCTASE"/>
    <property type="match status" value="1"/>
</dbReference>
<dbReference type="Pfam" id="PF13561">
    <property type="entry name" value="adh_short_C2"/>
    <property type="match status" value="1"/>
</dbReference>
<comment type="function">
    <text evidence="1">Catalyzes the irreversible reduction of 2,3-butanediol to (S)-acetoin in the presence of NADH.</text>
</comment>
<evidence type="ECO:0000313" key="8">
    <source>
        <dbReference type="Proteomes" id="UP001596283"/>
    </source>
</evidence>
<evidence type="ECO:0000313" key="7">
    <source>
        <dbReference type="EMBL" id="MFC6260558.1"/>
    </source>
</evidence>
<dbReference type="InterPro" id="IPR014007">
    <property type="entry name" value="23BDH"/>
</dbReference>
<sequence length="252" mass="26740">MTKVAIITGAGKGIGKAIASQLVTDGFQVAIADMDYASAVATADELANARAYRVNVADHDAVFQLVDQVVRDFGQLDVMINNAGITKEILLEDMAGDDFQALFDVNVKGVLFGIQAAAAQFKRQGSHGKIINAASIGAYSVAEKHSGYSATKFAVRSLTQGAAKELGADQITVNAYCPGYVETPMMNAILQNYAEQNGTTVEEEIARGSQRIALRRPEKPEDVAQVVSFLASEKADYITGQAIVADGGVIYK</sequence>
<dbReference type="InterPro" id="IPR002347">
    <property type="entry name" value="SDR_fam"/>
</dbReference>
<dbReference type="PRINTS" id="PR00080">
    <property type="entry name" value="SDRFAMILY"/>
</dbReference>
<comment type="catalytic activity">
    <reaction evidence="6">
        <text>(S)-acetoin + NAD(+) = diacetyl + NADH + H(+)</text>
        <dbReference type="Rhea" id="RHEA:27286"/>
        <dbReference type="ChEBI" id="CHEBI:15378"/>
        <dbReference type="ChEBI" id="CHEBI:15687"/>
        <dbReference type="ChEBI" id="CHEBI:16583"/>
        <dbReference type="ChEBI" id="CHEBI:57540"/>
        <dbReference type="ChEBI" id="CHEBI:57945"/>
        <dbReference type="EC" id="1.1.1.304"/>
    </reaction>
</comment>
<proteinExistence type="inferred from homology"/>
<comment type="similarity">
    <text evidence="2">Belongs to the short-chain dehydrogenases/reductases (SDR) family.</text>
</comment>
<dbReference type="NCBIfam" id="TIGR02415">
    <property type="entry name" value="23BDH"/>
    <property type="match status" value="1"/>
</dbReference>
<evidence type="ECO:0000256" key="2">
    <source>
        <dbReference type="ARBA" id="ARBA00006484"/>
    </source>
</evidence>
<protein>
    <recommendedName>
        <fullName evidence="3">diacetyl reductase [(S)-acetoin forming]</fullName>
        <ecNumber evidence="3">1.1.1.304</ecNumber>
    </recommendedName>
</protein>
<dbReference type="SUPFAM" id="SSF51735">
    <property type="entry name" value="NAD(P)-binding Rossmann-fold domains"/>
    <property type="match status" value="1"/>
</dbReference>
<dbReference type="InterPro" id="IPR036291">
    <property type="entry name" value="NAD(P)-bd_dom_sf"/>
</dbReference>
<keyword evidence="5" id="KW-0520">NAD</keyword>
<dbReference type="PROSITE" id="PS00061">
    <property type="entry name" value="ADH_SHORT"/>
    <property type="match status" value="1"/>
</dbReference>
<keyword evidence="8" id="KW-1185">Reference proteome</keyword>
<gene>
    <name evidence="7" type="ORF">ACFP1C_06300</name>
</gene>
<keyword evidence="4" id="KW-0560">Oxidoreductase</keyword>
<evidence type="ECO:0000256" key="3">
    <source>
        <dbReference type="ARBA" id="ARBA00012848"/>
    </source>
</evidence>
<dbReference type="Gene3D" id="3.40.50.720">
    <property type="entry name" value="NAD(P)-binding Rossmann-like Domain"/>
    <property type="match status" value="1"/>
</dbReference>
<dbReference type="EMBL" id="JBHSSI010000034">
    <property type="protein sequence ID" value="MFC6260558.1"/>
    <property type="molecule type" value="Genomic_DNA"/>
</dbReference>
<evidence type="ECO:0000256" key="1">
    <source>
        <dbReference type="ARBA" id="ARBA00003200"/>
    </source>
</evidence>
<evidence type="ECO:0000256" key="4">
    <source>
        <dbReference type="ARBA" id="ARBA00023002"/>
    </source>
</evidence>
<dbReference type="EC" id="1.1.1.304" evidence="3"/>
<organism evidence="7 8">
    <name type="scientific">Levilactobacillus fujinensis</name>
    <dbReference type="NCBI Taxonomy" id="2486024"/>
    <lineage>
        <taxon>Bacteria</taxon>
        <taxon>Bacillati</taxon>
        <taxon>Bacillota</taxon>
        <taxon>Bacilli</taxon>
        <taxon>Lactobacillales</taxon>
        <taxon>Lactobacillaceae</taxon>
        <taxon>Levilactobacillus</taxon>
    </lineage>
</organism>
<accession>A0ABW1TIA9</accession>
<name>A0ABW1TIA9_9LACO</name>
<reference evidence="8" key="1">
    <citation type="journal article" date="2019" name="Int. J. Syst. Evol. Microbiol.">
        <title>The Global Catalogue of Microorganisms (GCM) 10K type strain sequencing project: providing services to taxonomists for standard genome sequencing and annotation.</title>
        <authorList>
            <consortium name="The Broad Institute Genomics Platform"/>
            <consortium name="The Broad Institute Genome Sequencing Center for Infectious Disease"/>
            <person name="Wu L."/>
            <person name="Ma J."/>
        </authorList>
    </citation>
    <scope>NUCLEOTIDE SEQUENCE [LARGE SCALE GENOMIC DNA]</scope>
    <source>
        <strain evidence="8">CCM 8908</strain>
    </source>
</reference>